<dbReference type="InterPro" id="IPR013144">
    <property type="entry name" value="CRA_dom"/>
</dbReference>
<dbReference type="Proteomes" id="UP000663825">
    <property type="component" value="Unassembled WGS sequence"/>
</dbReference>
<dbReference type="AlphaFoldDB" id="A0A818PPZ8"/>
<comment type="caution">
    <text evidence="5">The sequence shown here is derived from an EMBL/GenBank/DDBJ whole genome shotgun (WGS) entry which is preliminary data.</text>
</comment>
<dbReference type="EMBL" id="CAJNYU010001815">
    <property type="protein sequence ID" value="CAF3470981.1"/>
    <property type="molecule type" value="Genomic_DNA"/>
</dbReference>
<dbReference type="Proteomes" id="UP000663869">
    <property type="component" value="Unassembled WGS sequence"/>
</dbReference>
<feature type="domain" description="CTLH" evidence="1">
    <location>
        <begin position="96"/>
        <end position="153"/>
    </location>
</feature>
<dbReference type="EMBL" id="CAJNXB010002120">
    <property type="protein sequence ID" value="CAF3218464.1"/>
    <property type="molecule type" value="Genomic_DNA"/>
</dbReference>
<dbReference type="EMBL" id="CAJNYT010002373">
    <property type="protein sequence ID" value="CAF3466548.1"/>
    <property type="molecule type" value="Genomic_DNA"/>
</dbReference>
<evidence type="ECO:0000313" key="8">
    <source>
        <dbReference type="Proteomes" id="UP000663833"/>
    </source>
</evidence>
<name>A0A818PPZ8_9BILA</name>
<dbReference type="OrthoDB" id="2415936at2759"/>
<dbReference type="SMART" id="SM00668">
    <property type="entry name" value="CTLH"/>
    <property type="match status" value="1"/>
</dbReference>
<dbReference type="Pfam" id="PF08513">
    <property type="entry name" value="LisH"/>
    <property type="match status" value="1"/>
</dbReference>
<dbReference type="EMBL" id="CAJNYD010004734">
    <property type="protein sequence ID" value="CAF3626707.1"/>
    <property type="molecule type" value="Genomic_DNA"/>
</dbReference>
<dbReference type="InterPro" id="IPR050618">
    <property type="entry name" value="Ubq-SigPath_Reg"/>
</dbReference>
<protein>
    <recommendedName>
        <fullName evidence="1">CTLH domain-containing protein</fullName>
    </recommendedName>
</protein>
<dbReference type="EMBL" id="CAJNYV010004351">
    <property type="protein sequence ID" value="CAF3667127.1"/>
    <property type="molecule type" value="Genomic_DNA"/>
</dbReference>
<evidence type="ECO:0000313" key="6">
    <source>
        <dbReference type="EMBL" id="CAF3667127.1"/>
    </source>
</evidence>
<dbReference type="InterPro" id="IPR006595">
    <property type="entry name" value="CTLH_C"/>
</dbReference>
<evidence type="ECO:0000313" key="4">
    <source>
        <dbReference type="EMBL" id="CAF3470981.1"/>
    </source>
</evidence>
<dbReference type="Proteomes" id="UP000663872">
    <property type="component" value="Unassembled WGS sequence"/>
</dbReference>
<accession>A0A818PPZ8</accession>
<evidence type="ECO:0000259" key="1">
    <source>
        <dbReference type="PROSITE" id="PS50897"/>
    </source>
</evidence>
<organism evidence="5 8">
    <name type="scientific">Rotaria socialis</name>
    <dbReference type="NCBI Taxonomy" id="392032"/>
    <lineage>
        <taxon>Eukaryota</taxon>
        <taxon>Metazoa</taxon>
        <taxon>Spiralia</taxon>
        <taxon>Gnathifera</taxon>
        <taxon>Rotifera</taxon>
        <taxon>Eurotatoria</taxon>
        <taxon>Bdelloidea</taxon>
        <taxon>Philodinida</taxon>
        <taxon>Philodinidae</taxon>
        <taxon>Rotaria</taxon>
    </lineage>
</organism>
<gene>
    <name evidence="4" type="ORF">FME351_LOCUS14828</name>
    <name evidence="3" type="ORF">GRG538_LOCUS15336</name>
    <name evidence="6" type="ORF">KIK155_LOCUS24419</name>
    <name evidence="5" type="ORF">LUA448_LOCUS31707</name>
    <name evidence="7" type="ORF">QYT958_LOCUS27222</name>
    <name evidence="2" type="ORF">TIS948_LOCUS13501</name>
</gene>
<dbReference type="Proteomes" id="UP000663865">
    <property type="component" value="Unassembled WGS sequence"/>
</dbReference>
<dbReference type="InterPro" id="IPR024964">
    <property type="entry name" value="CTLH/CRA"/>
</dbReference>
<evidence type="ECO:0000313" key="7">
    <source>
        <dbReference type="EMBL" id="CAF4851641.1"/>
    </source>
</evidence>
<dbReference type="SMART" id="SM00667">
    <property type="entry name" value="LisH"/>
    <property type="match status" value="1"/>
</dbReference>
<evidence type="ECO:0000313" key="3">
    <source>
        <dbReference type="EMBL" id="CAF3466548.1"/>
    </source>
</evidence>
<dbReference type="PANTHER" id="PTHR12864">
    <property type="entry name" value="RAN BINDING PROTEIN 9-RELATED"/>
    <property type="match status" value="1"/>
</dbReference>
<evidence type="ECO:0000313" key="2">
    <source>
        <dbReference type="EMBL" id="CAF3218464.1"/>
    </source>
</evidence>
<dbReference type="Proteomes" id="UP000663848">
    <property type="component" value="Unassembled WGS sequence"/>
</dbReference>
<dbReference type="SMART" id="SM00757">
    <property type="entry name" value="CRA"/>
    <property type="match status" value="1"/>
</dbReference>
<evidence type="ECO:0000313" key="5">
    <source>
        <dbReference type="EMBL" id="CAF3626707.1"/>
    </source>
</evidence>
<dbReference type="PROSITE" id="PS50897">
    <property type="entry name" value="CTLH"/>
    <property type="match status" value="1"/>
</dbReference>
<sequence length="260" mass="29475">MHSAHFAQPFQAAVAAAMALSNTSSASSTCESHVLTPVHHTGTKSEWMEAIEQQHLERSSLNRLIINYLITEGFKEAAEIFAQEAGITLNNVDLTSVDERLKIREAIENGKIQDAICLINKKAPELLDQNKQLAFHLKQQHLIELIRLNLIDEALTYAQTHLAEFAEDEIKMRQELEKTMALLVFDKPLESPYGYLMETSHRQIIANQINNALLVHQNQQSESDLSMLVKMVNYIEDKLDKKSLRYPKLIDIPTGKLEDS</sequence>
<dbReference type="EMBL" id="CAJOBR010006814">
    <property type="protein sequence ID" value="CAF4851641.1"/>
    <property type="molecule type" value="Genomic_DNA"/>
</dbReference>
<dbReference type="Pfam" id="PF10607">
    <property type="entry name" value="CTLH"/>
    <property type="match status" value="1"/>
</dbReference>
<dbReference type="Proteomes" id="UP000663833">
    <property type="component" value="Unassembled WGS sequence"/>
</dbReference>
<dbReference type="PROSITE" id="PS50896">
    <property type="entry name" value="LISH"/>
    <property type="match status" value="1"/>
</dbReference>
<dbReference type="InterPro" id="IPR006594">
    <property type="entry name" value="LisH"/>
</dbReference>
<proteinExistence type="predicted"/>
<reference evidence="5" key="1">
    <citation type="submission" date="2021-02" db="EMBL/GenBank/DDBJ databases">
        <authorList>
            <person name="Nowell W R."/>
        </authorList>
    </citation>
    <scope>NUCLEOTIDE SEQUENCE</scope>
</reference>